<evidence type="ECO:0000256" key="2">
    <source>
        <dbReference type="SAM" id="MobiDB-lite"/>
    </source>
</evidence>
<feature type="region of interest" description="Disordered" evidence="2">
    <location>
        <begin position="212"/>
        <end position="248"/>
    </location>
</feature>
<gene>
    <name evidence="3" type="ORF">EOD39_16918</name>
</gene>
<evidence type="ECO:0000313" key="4">
    <source>
        <dbReference type="Proteomes" id="UP000289886"/>
    </source>
</evidence>
<protein>
    <submittedName>
        <fullName evidence="3">Protein Largen</fullName>
    </submittedName>
</protein>
<dbReference type="GO" id="GO:0045793">
    <property type="term" value="P:positive regulation of cell size"/>
    <property type="evidence" value="ECO:0007669"/>
    <property type="project" value="TreeGrafter"/>
</dbReference>
<dbReference type="PANTHER" id="PTHR15917">
    <property type="match status" value="1"/>
</dbReference>
<accession>A0A444V4R5</accession>
<dbReference type="PANTHER" id="PTHR15917:SF0">
    <property type="entry name" value="PROTEIN LARGEN"/>
    <property type="match status" value="1"/>
</dbReference>
<evidence type="ECO:0000256" key="1">
    <source>
        <dbReference type="ARBA" id="ARBA00023054"/>
    </source>
</evidence>
<name>A0A444V4R5_ACIRT</name>
<dbReference type="Pfam" id="PF15252">
    <property type="entry name" value="DUF4589"/>
    <property type="match status" value="1"/>
</dbReference>
<keyword evidence="4" id="KW-1185">Reference proteome</keyword>
<evidence type="ECO:0000313" key="3">
    <source>
        <dbReference type="EMBL" id="RXM95404.1"/>
    </source>
</evidence>
<feature type="region of interest" description="Disordered" evidence="2">
    <location>
        <begin position="61"/>
        <end position="98"/>
    </location>
</feature>
<dbReference type="InterPro" id="IPR027997">
    <property type="entry name" value="Largen/INSYN1"/>
</dbReference>
<feature type="region of interest" description="Disordered" evidence="2">
    <location>
        <begin position="261"/>
        <end position="280"/>
    </location>
</feature>
<feature type="compositionally biased region" description="Low complexity" evidence="2">
    <location>
        <begin position="70"/>
        <end position="88"/>
    </location>
</feature>
<feature type="region of interest" description="Disordered" evidence="2">
    <location>
        <begin position="1"/>
        <end position="20"/>
    </location>
</feature>
<feature type="region of interest" description="Disordered" evidence="2">
    <location>
        <begin position="410"/>
        <end position="437"/>
    </location>
</feature>
<feature type="compositionally biased region" description="Low complexity" evidence="2">
    <location>
        <begin position="220"/>
        <end position="238"/>
    </location>
</feature>
<comment type="caution">
    <text evidence="3">The sequence shown here is derived from an EMBL/GenBank/DDBJ whole genome shotgun (WGS) entry which is preliminary data.</text>
</comment>
<organism evidence="3 4">
    <name type="scientific">Acipenser ruthenus</name>
    <name type="common">Sterlet sturgeon</name>
    <dbReference type="NCBI Taxonomy" id="7906"/>
    <lineage>
        <taxon>Eukaryota</taxon>
        <taxon>Metazoa</taxon>
        <taxon>Chordata</taxon>
        <taxon>Craniata</taxon>
        <taxon>Vertebrata</taxon>
        <taxon>Euteleostomi</taxon>
        <taxon>Actinopterygii</taxon>
        <taxon>Chondrostei</taxon>
        <taxon>Acipenseriformes</taxon>
        <taxon>Acipenseridae</taxon>
        <taxon>Acipenser</taxon>
    </lineage>
</organism>
<dbReference type="EMBL" id="SCEB01002417">
    <property type="protein sequence ID" value="RXM95404.1"/>
    <property type="molecule type" value="Genomic_DNA"/>
</dbReference>
<dbReference type="AlphaFoldDB" id="A0A444V4R5"/>
<dbReference type="Proteomes" id="UP000289886">
    <property type="component" value="Unassembled WGS sequence"/>
</dbReference>
<proteinExistence type="predicted"/>
<reference evidence="3 4" key="1">
    <citation type="submission" date="2019-01" db="EMBL/GenBank/DDBJ databases">
        <title>Draft Genome and Complete Hox-Cluster Characterization of the Sterlet Sturgeon (Acipenser ruthenus).</title>
        <authorList>
            <person name="Wei Q."/>
        </authorList>
    </citation>
    <scope>NUCLEOTIDE SEQUENCE [LARGE SCALE GENOMIC DNA]</scope>
    <source>
        <strain evidence="3">WHYD16114868_AA</strain>
        <tissue evidence="3">Blood</tissue>
    </source>
</reference>
<dbReference type="GO" id="GO:0045727">
    <property type="term" value="P:positive regulation of translation"/>
    <property type="evidence" value="ECO:0007669"/>
    <property type="project" value="TreeGrafter"/>
</dbReference>
<keyword evidence="1" id="KW-0175">Coiled coil</keyword>
<sequence length="437" mass="47316">MSGKPKAETSEGAGSKTKVKEQIKTIVEDLETVLGDLKDVAKELKEVVDQIDSLTCDLKLEEEMTDSSKTDTLNSSSSSTTTTTTASSLEKVKLHSKGQIIKPPPAVLTVLKKPKPPPPPPRLTPVRCDSSKTLPVGIPLKLNGTLLRNGVLPGTQTKVPNGDVCCISKNILDKVPTSPPLHRPDKDRCPQATRERVVDQIDSLTCDLKLEEEMTDSSKTDTLNSSSSSTTTTTTASSLEKVKLHSKGQIIKPPPAVLTVLKKPKPPPPPPRLTPVRCDSSKTLPVGIPLKLNGTLLRNGVLPGTQTKVPNGDVCCISKNILDKVPTSPPLHRPDKDRCPQATRERVRFSEKVQYHGYCPDCDVRYDIKNRDVHLHPGPIHTKLKSPHHCPLQPPPLPPLENGGACISTSHSFPPVPPPTAPKPQKTILRKSTTTTV</sequence>